<evidence type="ECO:0000313" key="1">
    <source>
        <dbReference type="EMBL" id="KAJ1901644.1"/>
    </source>
</evidence>
<accession>A0ACC1IVM4</accession>
<proteinExistence type="predicted"/>
<dbReference type="Proteomes" id="UP001150581">
    <property type="component" value="Unassembled WGS sequence"/>
</dbReference>
<sequence>MATVRKFSAAVLNHLKKEHPENAFKVSFVNGHWRPAQFSLRRQADIRKACMLTKVDPKTIGMPALPKKKKMQKKPAKGHKQQRTYAEKQAMIQKNLEDMPEKIRKWKEELEKEKAKTKSTLPF</sequence>
<keyword evidence="2" id="KW-1185">Reference proteome</keyword>
<reference evidence="1" key="1">
    <citation type="submission" date="2022-07" db="EMBL/GenBank/DDBJ databases">
        <title>Phylogenomic reconstructions and comparative analyses of Kickxellomycotina fungi.</title>
        <authorList>
            <person name="Reynolds N.K."/>
            <person name="Stajich J.E."/>
            <person name="Barry K."/>
            <person name="Grigoriev I.V."/>
            <person name="Crous P."/>
            <person name="Smith M.E."/>
        </authorList>
    </citation>
    <scope>NUCLEOTIDE SEQUENCE</scope>
    <source>
        <strain evidence="1">Benny 63K</strain>
    </source>
</reference>
<evidence type="ECO:0000313" key="2">
    <source>
        <dbReference type="Proteomes" id="UP001150581"/>
    </source>
</evidence>
<gene>
    <name evidence="1" type="ORF">LPJ66_000611</name>
</gene>
<dbReference type="EMBL" id="JANBPG010000020">
    <property type="protein sequence ID" value="KAJ1901644.1"/>
    <property type="molecule type" value="Genomic_DNA"/>
</dbReference>
<comment type="caution">
    <text evidence="1">The sequence shown here is derived from an EMBL/GenBank/DDBJ whole genome shotgun (WGS) entry which is preliminary data.</text>
</comment>
<organism evidence="1 2">
    <name type="scientific">Kickxella alabastrina</name>
    <dbReference type="NCBI Taxonomy" id="61397"/>
    <lineage>
        <taxon>Eukaryota</taxon>
        <taxon>Fungi</taxon>
        <taxon>Fungi incertae sedis</taxon>
        <taxon>Zoopagomycota</taxon>
        <taxon>Kickxellomycotina</taxon>
        <taxon>Kickxellomycetes</taxon>
        <taxon>Kickxellales</taxon>
        <taxon>Kickxellaceae</taxon>
        <taxon>Kickxella</taxon>
    </lineage>
</organism>
<name>A0ACC1IVM4_9FUNG</name>
<protein>
    <submittedName>
        <fullName evidence="1">Uncharacterized protein</fullName>
    </submittedName>
</protein>